<proteinExistence type="predicted"/>
<evidence type="ECO:0000313" key="2">
    <source>
        <dbReference type="EMBL" id="KAJ2006995.1"/>
    </source>
</evidence>
<evidence type="ECO:0008006" key="4">
    <source>
        <dbReference type="Google" id="ProtNLM"/>
    </source>
</evidence>
<evidence type="ECO:0000313" key="3">
    <source>
        <dbReference type="Proteomes" id="UP001150907"/>
    </source>
</evidence>
<dbReference type="OrthoDB" id="5549665at2759"/>
<dbReference type="AlphaFoldDB" id="A0A9W8BH90"/>
<dbReference type="Proteomes" id="UP001150907">
    <property type="component" value="Unassembled WGS sequence"/>
</dbReference>
<dbReference type="EMBL" id="JANBQF010000040">
    <property type="protein sequence ID" value="KAJ2006995.1"/>
    <property type="molecule type" value="Genomic_DNA"/>
</dbReference>
<evidence type="ECO:0000256" key="1">
    <source>
        <dbReference type="SAM" id="SignalP"/>
    </source>
</evidence>
<accession>A0A9W8BH90</accession>
<protein>
    <recommendedName>
        <fullName evidence="4">Secreted protein</fullName>
    </recommendedName>
</protein>
<feature type="chain" id="PRO_5040866061" description="Secreted protein" evidence="1">
    <location>
        <begin position="17"/>
        <end position="185"/>
    </location>
</feature>
<keyword evidence="1" id="KW-0732">Signal</keyword>
<organism evidence="2 3">
    <name type="scientific">Coemansia thaxteri</name>
    <dbReference type="NCBI Taxonomy" id="2663907"/>
    <lineage>
        <taxon>Eukaryota</taxon>
        <taxon>Fungi</taxon>
        <taxon>Fungi incertae sedis</taxon>
        <taxon>Zoopagomycota</taxon>
        <taxon>Kickxellomycotina</taxon>
        <taxon>Kickxellomycetes</taxon>
        <taxon>Kickxellales</taxon>
        <taxon>Kickxellaceae</taxon>
        <taxon>Coemansia</taxon>
    </lineage>
</organism>
<gene>
    <name evidence="2" type="ORF">H4R26_001050</name>
</gene>
<keyword evidence="3" id="KW-1185">Reference proteome</keyword>
<name>A0A9W8BH90_9FUNG</name>
<sequence>MKLTIAIPFFAAAVAAMDYMVPLSKDAGLVYTNMMCGSTPCSTTNLSDKTSYTAFLGNRDFRRILMSYAMPSDITDMSNIESCTLMMPQPMSSGAGGSSYMLSVSPLLADYDASTVTPMTAPMSGSTIAQFTSADNVMPPSVDITDACKAAVNGNVGLVLDSYGGPVAFPTKLGGSSAQLMITTK</sequence>
<feature type="signal peptide" evidence="1">
    <location>
        <begin position="1"/>
        <end position="16"/>
    </location>
</feature>
<comment type="caution">
    <text evidence="2">The sequence shown here is derived from an EMBL/GenBank/DDBJ whole genome shotgun (WGS) entry which is preliminary data.</text>
</comment>
<reference evidence="2" key="1">
    <citation type="submission" date="2022-07" db="EMBL/GenBank/DDBJ databases">
        <title>Phylogenomic reconstructions and comparative analyses of Kickxellomycotina fungi.</title>
        <authorList>
            <person name="Reynolds N.K."/>
            <person name="Stajich J.E."/>
            <person name="Barry K."/>
            <person name="Grigoriev I.V."/>
            <person name="Crous P."/>
            <person name="Smith M.E."/>
        </authorList>
    </citation>
    <scope>NUCLEOTIDE SEQUENCE</scope>
    <source>
        <strain evidence="2">IMI 214461</strain>
    </source>
</reference>